<sequence>MPMATYEPLDASRREFRLVRLIHSVAGKVEIELKSFSLDSGLAYRALSYCWTDAKPSCTIELNKHNFSIRPNLNAYLQRIREERWYGWIFIDALCINQDDNGERKGQVALMGDIYRRADTVVAWLGEVSMTDHAHDLAEIQRFVNDPSEDKHVPDLNILEDHVRSHWQLALAVILPRPEYWERIWIIQEILFARHLVLRYGDFIMDYDKLNEILPFDGFGVEDEKRDQSSNLFDPSMRPSRAEPRDKPGYEGAWPRMRNMRGALRSRGVSGFHSGHVQPLNKTMLNYSGRSCSCPHDKVFAVLGLSVHCVKIDYDMPVSELFVRALVEGWEQSQLYYYMFNRGMIQKSAYTAARYFRASLPAAFGWQCNHPTIGLMSFEVTGWFPSALDIARDSDLDTLDPNYWQEGRWIGPDGTEQFEEQLRSDWEEERHLAMPFKDGKTWVPRECAQHARDLTIEVISSMANRDYAMRLLRTMAAGEQIANDEKILSYIVSYLSNMASSYREAPLRSEALRRPVP</sequence>
<evidence type="ECO:0000259" key="2">
    <source>
        <dbReference type="Pfam" id="PF06985"/>
    </source>
</evidence>
<dbReference type="EMBL" id="JAVRQU010000021">
    <property type="protein sequence ID" value="KAK5691645.1"/>
    <property type="molecule type" value="Genomic_DNA"/>
</dbReference>
<feature type="compositionally biased region" description="Basic and acidic residues" evidence="1">
    <location>
        <begin position="240"/>
        <end position="249"/>
    </location>
</feature>
<feature type="domain" description="Heterokaryon incompatibility" evidence="2">
    <location>
        <begin position="44"/>
        <end position="189"/>
    </location>
</feature>
<feature type="region of interest" description="Disordered" evidence="1">
    <location>
        <begin position="223"/>
        <end position="251"/>
    </location>
</feature>
<dbReference type="InterPro" id="IPR052895">
    <property type="entry name" value="HetReg/Transcr_Mod"/>
</dbReference>
<dbReference type="InterPro" id="IPR010730">
    <property type="entry name" value="HET"/>
</dbReference>
<evidence type="ECO:0000313" key="4">
    <source>
        <dbReference type="Proteomes" id="UP001310594"/>
    </source>
</evidence>
<reference evidence="3" key="1">
    <citation type="submission" date="2023-08" db="EMBL/GenBank/DDBJ databases">
        <title>Black Yeasts Isolated from many extreme environments.</title>
        <authorList>
            <person name="Coleine C."/>
            <person name="Stajich J.E."/>
            <person name="Selbmann L."/>
        </authorList>
    </citation>
    <scope>NUCLEOTIDE SEQUENCE</scope>
    <source>
        <strain evidence="3">CCFEE 5810</strain>
    </source>
</reference>
<dbReference type="AlphaFoldDB" id="A0AAN7W294"/>
<proteinExistence type="predicted"/>
<dbReference type="PANTHER" id="PTHR24148:SF73">
    <property type="entry name" value="HET DOMAIN PROTEIN (AFU_ORTHOLOGUE AFUA_8G01020)"/>
    <property type="match status" value="1"/>
</dbReference>
<gene>
    <name evidence="3" type="ORF">LTR97_011642</name>
</gene>
<evidence type="ECO:0000256" key="1">
    <source>
        <dbReference type="SAM" id="MobiDB-lite"/>
    </source>
</evidence>
<protein>
    <recommendedName>
        <fullName evidence="2">Heterokaryon incompatibility domain-containing protein</fullName>
    </recommendedName>
</protein>
<evidence type="ECO:0000313" key="3">
    <source>
        <dbReference type="EMBL" id="KAK5691645.1"/>
    </source>
</evidence>
<name>A0AAN7W294_9PEZI</name>
<organism evidence="3 4">
    <name type="scientific">Elasticomyces elasticus</name>
    <dbReference type="NCBI Taxonomy" id="574655"/>
    <lineage>
        <taxon>Eukaryota</taxon>
        <taxon>Fungi</taxon>
        <taxon>Dikarya</taxon>
        <taxon>Ascomycota</taxon>
        <taxon>Pezizomycotina</taxon>
        <taxon>Dothideomycetes</taxon>
        <taxon>Dothideomycetidae</taxon>
        <taxon>Mycosphaerellales</taxon>
        <taxon>Teratosphaeriaceae</taxon>
        <taxon>Elasticomyces</taxon>
    </lineage>
</organism>
<comment type="caution">
    <text evidence="3">The sequence shown here is derived from an EMBL/GenBank/DDBJ whole genome shotgun (WGS) entry which is preliminary data.</text>
</comment>
<dbReference type="Proteomes" id="UP001310594">
    <property type="component" value="Unassembled WGS sequence"/>
</dbReference>
<accession>A0AAN7W294</accession>
<dbReference type="Pfam" id="PF06985">
    <property type="entry name" value="HET"/>
    <property type="match status" value="1"/>
</dbReference>
<dbReference type="PANTHER" id="PTHR24148">
    <property type="entry name" value="ANKYRIN REPEAT DOMAIN-CONTAINING PROTEIN 39 HOMOLOG-RELATED"/>
    <property type="match status" value="1"/>
</dbReference>